<reference evidence="2" key="1">
    <citation type="journal article" date="2015" name="PLoS Genet.">
        <title>The dynamic genome and transcriptome of the human fungal pathogen Blastomyces and close relative Emmonsia.</title>
        <authorList>
            <person name="Munoz J.F."/>
            <person name="Gauthier G.M."/>
            <person name="Desjardins C.A."/>
            <person name="Gallo J.E."/>
            <person name="Holder J."/>
            <person name="Sullivan T.D."/>
            <person name="Marty A.J."/>
            <person name="Carmen J.C."/>
            <person name="Chen Z."/>
            <person name="Ding L."/>
            <person name="Gujja S."/>
            <person name="Magrini V."/>
            <person name="Misas E."/>
            <person name="Mitreva M."/>
            <person name="Priest M."/>
            <person name="Saif S."/>
            <person name="Whiston E.A."/>
            <person name="Young S."/>
            <person name="Zeng Q."/>
            <person name="Goldman W.E."/>
            <person name="Mardis E.R."/>
            <person name="Taylor J.W."/>
            <person name="McEwen J.G."/>
            <person name="Clay O.K."/>
            <person name="Klein B.S."/>
            <person name="Cuomo C.A."/>
        </authorList>
    </citation>
    <scope>NUCLEOTIDE SEQUENCE [LARGE SCALE GENOMIC DNA]</scope>
    <source>
        <strain evidence="2">UAMH 3008</strain>
    </source>
</reference>
<gene>
    <name evidence="1" type="ORF">EMCG_02043</name>
</gene>
<evidence type="ECO:0000313" key="1">
    <source>
        <dbReference type="EMBL" id="KKZ63653.1"/>
    </source>
</evidence>
<dbReference type="AlphaFoldDB" id="A0A0G2HZV1"/>
<proteinExistence type="predicted"/>
<sequence>MNIAVKSVSEADFSACQSDASQDQSLDSLVMFLTDLLISDSISDDFIVVDDSMKICSDDELTSESADRQTSLSLLSVCEALTDQVNKLD</sequence>
<name>A0A0G2HZV1_9EURO</name>
<evidence type="ECO:0000313" key="2">
    <source>
        <dbReference type="Proteomes" id="UP000034164"/>
    </source>
</evidence>
<dbReference type="EMBL" id="LCZI01000937">
    <property type="protein sequence ID" value="KKZ63653.1"/>
    <property type="molecule type" value="Genomic_DNA"/>
</dbReference>
<dbReference type="Proteomes" id="UP000034164">
    <property type="component" value="Unassembled WGS sequence"/>
</dbReference>
<protein>
    <submittedName>
        <fullName evidence="1">Uncharacterized protein</fullName>
    </submittedName>
</protein>
<comment type="caution">
    <text evidence="1">The sequence shown here is derived from an EMBL/GenBank/DDBJ whole genome shotgun (WGS) entry which is preliminary data.</text>
</comment>
<accession>A0A0G2HZV1</accession>
<organism evidence="1 2">
    <name type="scientific">[Emmonsia] crescens</name>
    <dbReference type="NCBI Taxonomy" id="73230"/>
    <lineage>
        <taxon>Eukaryota</taxon>
        <taxon>Fungi</taxon>
        <taxon>Dikarya</taxon>
        <taxon>Ascomycota</taxon>
        <taxon>Pezizomycotina</taxon>
        <taxon>Eurotiomycetes</taxon>
        <taxon>Eurotiomycetidae</taxon>
        <taxon>Onygenales</taxon>
        <taxon>Ajellomycetaceae</taxon>
        <taxon>Emergomyces</taxon>
    </lineage>
</organism>
<dbReference type="VEuPathDB" id="FungiDB:EMCG_02043"/>